<dbReference type="Proteomes" id="UP000314294">
    <property type="component" value="Unassembled WGS sequence"/>
</dbReference>
<dbReference type="EMBL" id="SRLO01000758">
    <property type="protein sequence ID" value="TNN47105.1"/>
    <property type="molecule type" value="Genomic_DNA"/>
</dbReference>
<organism evidence="1 2">
    <name type="scientific">Liparis tanakae</name>
    <name type="common">Tanaka's snailfish</name>
    <dbReference type="NCBI Taxonomy" id="230148"/>
    <lineage>
        <taxon>Eukaryota</taxon>
        <taxon>Metazoa</taxon>
        <taxon>Chordata</taxon>
        <taxon>Craniata</taxon>
        <taxon>Vertebrata</taxon>
        <taxon>Euteleostomi</taxon>
        <taxon>Actinopterygii</taxon>
        <taxon>Neopterygii</taxon>
        <taxon>Teleostei</taxon>
        <taxon>Neoteleostei</taxon>
        <taxon>Acanthomorphata</taxon>
        <taxon>Eupercaria</taxon>
        <taxon>Perciformes</taxon>
        <taxon>Cottioidei</taxon>
        <taxon>Cottales</taxon>
        <taxon>Liparidae</taxon>
        <taxon>Liparis</taxon>
    </lineage>
</organism>
<dbReference type="AlphaFoldDB" id="A0A4Z2G1Y3"/>
<accession>A0A4Z2G1Y3</accession>
<protein>
    <submittedName>
        <fullName evidence="1">Uncharacterized protein</fullName>
    </submittedName>
</protein>
<evidence type="ECO:0000313" key="1">
    <source>
        <dbReference type="EMBL" id="TNN47105.1"/>
    </source>
</evidence>
<proteinExistence type="predicted"/>
<reference evidence="1 2" key="1">
    <citation type="submission" date="2019-03" db="EMBL/GenBank/DDBJ databases">
        <title>First draft genome of Liparis tanakae, snailfish: a comprehensive survey of snailfish specific genes.</title>
        <authorList>
            <person name="Kim W."/>
            <person name="Song I."/>
            <person name="Jeong J.-H."/>
            <person name="Kim D."/>
            <person name="Kim S."/>
            <person name="Ryu S."/>
            <person name="Song J.Y."/>
            <person name="Lee S.K."/>
        </authorList>
    </citation>
    <scope>NUCLEOTIDE SEQUENCE [LARGE SCALE GENOMIC DNA]</scope>
    <source>
        <tissue evidence="1">Muscle</tissue>
    </source>
</reference>
<comment type="caution">
    <text evidence="1">The sequence shown here is derived from an EMBL/GenBank/DDBJ whole genome shotgun (WGS) entry which is preliminary data.</text>
</comment>
<keyword evidence="2" id="KW-1185">Reference proteome</keyword>
<name>A0A4Z2G1Y3_9TELE</name>
<evidence type="ECO:0000313" key="2">
    <source>
        <dbReference type="Proteomes" id="UP000314294"/>
    </source>
</evidence>
<sequence>MAESDICQASVCHSIGTQGLRRVTPRRKGSWVSSLLSPLVPLSSPPALNEEYIQISFSLLGNDQYTILRWTGSGILSNRSSTLWNGHFSATLRAAMSSNDSGLCVFPLPDPPGADPAPPHRTPPARWPCLHAGL</sequence>
<gene>
    <name evidence="1" type="ORF">EYF80_042717</name>
</gene>